<dbReference type="PANTHER" id="PTHR37984">
    <property type="entry name" value="PROTEIN CBG26694"/>
    <property type="match status" value="1"/>
</dbReference>
<comment type="caution">
    <text evidence="2">The sequence shown here is derived from an EMBL/GenBank/DDBJ whole genome shotgun (WGS) entry which is preliminary data.</text>
</comment>
<feature type="domain" description="Integrase catalytic" evidence="1">
    <location>
        <begin position="55"/>
        <end position="214"/>
    </location>
</feature>
<evidence type="ECO:0000259" key="1">
    <source>
        <dbReference type="PROSITE" id="PS50994"/>
    </source>
</evidence>
<gene>
    <name evidence="2" type="primary">Tf26</name>
    <name evidence="2" type="ORF">NYCSEM_R16146</name>
</gene>
<dbReference type="InterPro" id="IPR012337">
    <property type="entry name" value="RNaseH-like_sf"/>
</dbReference>
<keyword evidence="3" id="KW-1185">Reference proteome</keyword>
<dbReference type="Gene3D" id="1.10.340.70">
    <property type="match status" value="1"/>
</dbReference>
<dbReference type="InterPro" id="IPR036397">
    <property type="entry name" value="RNaseH_sf"/>
</dbReference>
<reference evidence="2 3" key="1">
    <citation type="submission" date="2019-09" db="EMBL/GenBank/DDBJ databases">
        <title>Bird 10,000 Genomes (B10K) Project - Family phase.</title>
        <authorList>
            <person name="Zhang G."/>
        </authorList>
    </citation>
    <scope>NUCLEOTIDE SEQUENCE [LARGE SCALE GENOMIC DNA]</scope>
    <source>
        <strain evidence="2">B10K-DU-002-14</strain>
        <tissue evidence="2">Muscle</tissue>
    </source>
</reference>
<accession>A0A7L1H9G0</accession>
<proteinExistence type="predicted"/>
<dbReference type="GO" id="GO:0003676">
    <property type="term" value="F:nucleic acid binding"/>
    <property type="evidence" value="ECO:0007669"/>
    <property type="project" value="InterPro"/>
</dbReference>
<dbReference type="InterPro" id="IPR050951">
    <property type="entry name" value="Retrovirus_Pol_polyprotein"/>
</dbReference>
<dbReference type="PANTHER" id="PTHR37984:SF5">
    <property type="entry name" value="PROTEIN NYNRIN-LIKE"/>
    <property type="match status" value="1"/>
</dbReference>
<organism evidence="2 3">
    <name type="scientific">Nycticryphes semicollaris</name>
    <dbReference type="NCBI Taxonomy" id="227226"/>
    <lineage>
        <taxon>Eukaryota</taxon>
        <taxon>Metazoa</taxon>
        <taxon>Chordata</taxon>
        <taxon>Craniata</taxon>
        <taxon>Vertebrata</taxon>
        <taxon>Euteleostomi</taxon>
        <taxon>Archelosauria</taxon>
        <taxon>Archosauria</taxon>
        <taxon>Dinosauria</taxon>
        <taxon>Saurischia</taxon>
        <taxon>Theropoda</taxon>
        <taxon>Coelurosauria</taxon>
        <taxon>Aves</taxon>
        <taxon>Neognathae</taxon>
        <taxon>Neoaves</taxon>
        <taxon>Charadriiformes</taxon>
        <taxon>Rostratulidae</taxon>
        <taxon>Nycticryphes</taxon>
    </lineage>
</organism>
<dbReference type="GO" id="GO:0015074">
    <property type="term" value="P:DNA integration"/>
    <property type="evidence" value="ECO:0007669"/>
    <property type="project" value="InterPro"/>
</dbReference>
<evidence type="ECO:0000313" key="3">
    <source>
        <dbReference type="Proteomes" id="UP000586634"/>
    </source>
</evidence>
<dbReference type="OrthoDB" id="9906983at2759"/>
<dbReference type="Gene3D" id="3.30.420.10">
    <property type="entry name" value="Ribonuclease H-like superfamily/Ribonuclease H"/>
    <property type="match status" value="1"/>
</dbReference>
<sequence>LHHKTHWGIQALVDQFKTNYACVGIYGLAKRILEGCLICHKVNKRQLREKVQGGRELAKRAFEKIQVDFTELPKVGRYQYLLVLVDHLTHFVEAFPVVRATAKTVIKILLEEIIPRYGAITVVDSDRGPHFTSKIIKETTELFGTKWEYHTPWHPQSSGKVERINGEVKKHLTKLMIETKMNWVKCLPIALLYIRTGPRTDTAISPFEMLYGMPYDFGILVEHPKVEDKILTKYILKFAKRRLELRKKGLVVQRPPLDISIYRIQPGDQVLIRAWKETSHNTPLGRTLCCIAH</sequence>
<dbReference type="SUPFAM" id="SSF53098">
    <property type="entry name" value="Ribonuclease H-like"/>
    <property type="match status" value="1"/>
</dbReference>
<protein>
    <submittedName>
        <fullName evidence="2">TF26 protein</fullName>
    </submittedName>
</protein>
<evidence type="ECO:0000313" key="2">
    <source>
        <dbReference type="EMBL" id="NXN22893.1"/>
    </source>
</evidence>
<dbReference type="AlphaFoldDB" id="A0A7L1H9G0"/>
<feature type="non-terminal residue" evidence="2">
    <location>
        <position position="1"/>
    </location>
</feature>
<name>A0A7L1H9G0_9CHAR</name>
<feature type="non-terminal residue" evidence="2">
    <location>
        <position position="293"/>
    </location>
</feature>
<dbReference type="Pfam" id="PF00665">
    <property type="entry name" value="rve"/>
    <property type="match status" value="1"/>
</dbReference>
<dbReference type="PROSITE" id="PS50994">
    <property type="entry name" value="INTEGRASE"/>
    <property type="match status" value="1"/>
</dbReference>
<dbReference type="EMBL" id="VXBJ01001447">
    <property type="protein sequence ID" value="NXN22893.1"/>
    <property type="molecule type" value="Genomic_DNA"/>
</dbReference>
<dbReference type="InterPro" id="IPR001584">
    <property type="entry name" value="Integrase_cat-core"/>
</dbReference>
<dbReference type="Proteomes" id="UP000586634">
    <property type="component" value="Unassembled WGS sequence"/>
</dbReference>